<dbReference type="SUPFAM" id="SSF47954">
    <property type="entry name" value="Cyclin-like"/>
    <property type="match status" value="1"/>
</dbReference>
<dbReference type="InterPro" id="IPR036915">
    <property type="entry name" value="Cyclin-like_sf"/>
</dbReference>
<proteinExistence type="predicted"/>
<dbReference type="EMBL" id="JAEPRB010000114">
    <property type="protein sequence ID" value="KAG2221249.1"/>
    <property type="molecule type" value="Genomic_DNA"/>
</dbReference>
<evidence type="ECO:0008006" key="4">
    <source>
        <dbReference type="Google" id="ProtNLM"/>
    </source>
</evidence>
<dbReference type="Pfam" id="PF08613">
    <property type="entry name" value="Cyclin"/>
    <property type="match status" value="1"/>
</dbReference>
<evidence type="ECO:0000313" key="2">
    <source>
        <dbReference type="EMBL" id="KAG2221249.1"/>
    </source>
</evidence>
<dbReference type="Gene3D" id="1.10.472.10">
    <property type="entry name" value="Cyclin-like"/>
    <property type="match status" value="1"/>
</dbReference>
<dbReference type="AlphaFoldDB" id="A0A8H7S0E1"/>
<organism evidence="2 3">
    <name type="scientific">Circinella minor</name>
    <dbReference type="NCBI Taxonomy" id="1195481"/>
    <lineage>
        <taxon>Eukaryota</taxon>
        <taxon>Fungi</taxon>
        <taxon>Fungi incertae sedis</taxon>
        <taxon>Mucoromycota</taxon>
        <taxon>Mucoromycotina</taxon>
        <taxon>Mucoromycetes</taxon>
        <taxon>Mucorales</taxon>
        <taxon>Lichtheimiaceae</taxon>
        <taxon>Circinella</taxon>
    </lineage>
</organism>
<dbReference type="OrthoDB" id="244495at2759"/>
<dbReference type="InterPro" id="IPR013922">
    <property type="entry name" value="Cyclin_PHO80-like"/>
</dbReference>
<dbReference type="PANTHER" id="PTHR15615">
    <property type="match status" value="1"/>
</dbReference>
<feature type="region of interest" description="Disordered" evidence="1">
    <location>
        <begin position="352"/>
        <end position="371"/>
    </location>
</feature>
<feature type="compositionally biased region" description="Low complexity" evidence="1">
    <location>
        <begin position="352"/>
        <end position="368"/>
    </location>
</feature>
<dbReference type="CDD" id="cd20557">
    <property type="entry name" value="CYCLIN_ScPCL1-like"/>
    <property type="match status" value="1"/>
</dbReference>
<protein>
    <recommendedName>
        <fullName evidence="4">Cyclin</fullName>
    </recommendedName>
</protein>
<name>A0A8H7S0E1_9FUNG</name>
<evidence type="ECO:0000256" key="1">
    <source>
        <dbReference type="SAM" id="MobiDB-lite"/>
    </source>
</evidence>
<accession>A0A8H7S0E1</accession>
<gene>
    <name evidence="2" type="ORF">INT45_012370</name>
</gene>
<evidence type="ECO:0000313" key="3">
    <source>
        <dbReference type="Proteomes" id="UP000646827"/>
    </source>
</evidence>
<dbReference type="GO" id="GO:0005634">
    <property type="term" value="C:nucleus"/>
    <property type="evidence" value="ECO:0007669"/>
    <property type="project" value="TreeGrafter"/>
</dbReference>
<feature type="region of interest" description="Disordered" evidence="1">
    <location>
        <begin position="261"/>
        <end position="286"/>
    </location>
</feature>
<reference evidence="2 3" key="1">
    <citation type="submission" date="2020-12" db="EMBL/GenBank/DDBJ databases">
        <title>Metabolic potential, ecology and presence of endohyphal bacteria is reflected in genomic diversity of Mucoromycotina.</title>
        <authorList>
            <person name="Muszewska A."/>
            <person name="Okrasinska A."/>
            <person name="Steczkiewicz K."/>
            <person name="Drgas O."/>
            <person name="Orlowska M."/>
            <person name="Perlinska-Lenart U."/>
            <person name="Aleksandrzak-Piekarczyk T."/>
            <person name="Szatraj K."/>
            <person name="Zielenkiewicz U."/>
            <person name="Pilsyk S."/>
            <person name="Malc E."/>
            <person name="Mieczkowski P."/>
            <person name="Kruszewska J.S."/>
            <person name="Biernat P."/>
            <person name="Pawlowska J."/>
        </authorList>
    </citation>
    <scope>NUCLEOTIDE SEQUENCE [LARGE SCALE GENOMIC DNA]</scope>
    <source>
        <strain evidence="2 3">CBS 142.35</strain>
    </source>
</reference>
<dbReference type="GO" id="GO:0016538">
    <property type="term" value="F:cyclin-dependent protein serine/threonine kinase regulator activity"/>
    <property type="evidence" value="ECO:0007669"/>
    <property type="project" value="TreeGrafter"/>
</dbReference>
<comment type="caution">
    <text evidence="2">The sequence shown here is derived from an EMBL/GenBank/DDBJ whole genome shotgun (WGS) entry which is preliminary data.</text>
</comment>
<sequence length="392" mass="42957">METFPPSLSLLSCTKSTELADFCAFVVPCIWAGSFKQPSITAKRYTTFKMFCQKVLKATQISCACVLLALYYIHRLRSAYPSIRASIGSEVRLFTTALILANKFLDDNTFTNKTWSDVSSIPVRELNIMEMEFLSALNYNIYIHHQKFSAWVSQCQHWVSLMTEQPHHHRPIKMPARLSIKSSTSSSPTSLLPSIHHLPISTSMPTILPSTTNTPPSSLLSSVAILATGVPTPTSSSCSIPPLPPLTTSLKRSAAIQQQQIIEPPTKRRHYHVPYTPPDETMSPYPQTPLYTPPDLRLSLCNSNNNINNTPNVSTIDTPTTSTSTTSNNSSSSTLCRPILSWSSSSSALASSRHHTNTSTSTSSANSTPHAYSGAAFSTASLASRVRCLEIE</sequence>
<dbReference type="GO" id="GO:0000307">
    <property type="term" value="C:cyclin-dependent protein kinase holoenzyme complex"/>
    <property type="evidence" value="ECO:0007669"/>
    <property type="project" value="TreeGrafter"/>
</dbReference>
<dbReference type="Proteomes" id="UP000646827">
    <property type="component" value="Unassembled WGS sequence"/>
</dbReference>
<dbReference type="PANTHER" id="PTHR15615:SF27">
    <property type="entry name" value="PHO85 CYCLIN CLG1"/>
    <property type="match status" value="1"/>
</dbReference>
<dbReference type="GO" id="GO:0019901">
    <property type="term" value="F:protein kinase binding"/>
    <property type="evidence" value="ECO:0007669"/>
    <property type="project" value="InterPro"/>
</dbReference>
<keyword evidence="3" id="KW-1185">Reference proteome</keyword>
<feature type="region of interest" description="Disordered" evidence="1">
    <location>
        <begin position="302"/>
        <end position="334"/>
    </location>
</feature>